<evidence type="ECO:0000256" key="8">
    <source>
        <dbReference type="ARBA" id="ARBA00023136"/>
    </source>
</evidence>
<evidence type="ECO:0000256" key="6">
    <source>
        <dbReference type="ARBA" id="ARBA00022989"/>
    </source>
</evidence>
<reference evidence="11" key="2">
    <citation type="journal article" date="2021" name="PeerJ">
        <title>Extensive microbial diversity within the chicken gut microbiome revealed by metagenomics and culture.</title>
        <authorList>
            <person name="Gilroy R."/>
            <person name="Ravi A."/>
            <person name="Getino M."/>
            <person name="Pursley I."/>
            <person name="Horton D.L."/>
            <person name="Alikhan N.F."/>
            <person name="Baker D."/>
            <person name="Gharbi K."/>
            <person name="Hall N."/>
            <person name="Watson M."/>
            <person name="Adriaenssens E.M."/>
            <person name="Foster-Nyarko E."/>
            <person name="Jarju S."/>
            <person name="Secka A."/>
            <person name="Antonio M."/>
            <person name="Oren A."/>
            <person name="Chaudhuri R.R."/>
            <person name="La Ragione R."/>
            <person name="Hildebrand F."/>
            <person name="Pallen M.J."/>
        </authorList>
    </citation>
    <scope>NUCLEOTIDE SEQUENCE</scope>
    <source>
        <strain evidence="11">B1-8020</strain>
    </source>
</reference>
<keyword evidence="8 10" id="KW-0472">Membrane</keyword>
<keyword evidence="3" id="KW-0050">Antiport</keyword>
<keyword evidence="4" id="KW-1003">Cell membrane</keyword>
<feature type="transmembrane region" description="Helical" evidence="10">
    <location>
        <begin position="389"/>
        <end position="412"/>
    </location>
</feature>
<evidence type="ECO:0000256" key="9">
    <source>
        <dbReference type="ARBA" id="ARBA00031636"/>
    </source>
</evidence>
<dbReference type="NCBIfam" id="TIGR00797">
    <property type="entry name" value="matE"/>
    <property type="match status" value="1"/>
</dbReference>
<evidence type="ECO:0000256" key="7">
    <source>
        <dbReference type="ARBA" id="ARBA00023065"/>
    </source>
</evidence>
<dbReference type="EMBL" id="JADIMA010000014">
    <property type="protein sequence ID" value="MBO8472279.1"/>
    <property type="molecule type" value="Genomic_DNA"/>
</dbReference>
<organism evidence="11 12">
    <name type="scientific">Candidatus Merdivivens pullicola</name>
    <dbReference type="NCBI Taxonomy" id="2840872"/>
    <lineage>
        <taxon>Bacteria</taxon>
        <taxon>Pseudomonadati</taxon>
        <taxon>Bacteroidota</taxon>
        <taxon>Bacteroidia</taxon>
        <taxon>Bacteroidales</taxon>
        <taxon>Muribaculaceae</taxon>
        <taxon>Muribaculaceae incertae sedis</taxon>
        <taxon>Candidatus Merdivivens</taxon>
    </lineage>
</organism>
<dbReference type="InterPro" id="IPR002528">
    <property type="entry name" value="MATE_fam"/>
</dbReference>
<evidence type="ECO:0000256" key="10">
    <source>
        <dbReference type="SAM" id="Phobius"/>
    </source>
</evidence>
<evidence type="ECO:0000256" key="1">
    <source>
        <dbReference type="ARBA" id="ARBA00004651"/>
    </source>
</evidence>
<keyword evidence="6 10" id="KW-1133">Transmembrane helix</keyword>
<dbReference type="GO" id="GO:0042910">
    <property type="term" value="F:xenobiotic transmembrane transporter activity"/>
    <property type="evidence" value="ECO:0007669"/>
    <property type="project" value="InterPro"/>
</dbReference>
<dbReference type="GO" id="GO:0006811">
    <property type="term" value="P:monoatomic ion transport"/>
    <property type="evidence" value="ECO:0007669"/>
    <property type="project" value="UniProtKB-KW"/>
</dbReference>
<comment type="subcellular location">
    <subcellularLocation>
        <location evidence="1">Cell membrane</location>
        <topology evidence="1">Multi-pass membrane protein</topology>
    </subcellularLocation>
</comment>
<feature type="transmembrane region" description="Helical" evidence="10">
    <location>
        <begin position="247"/>
        <end position="267"/>
    </location>
</feature>
<dbReference type="Proteomes" id="UP000823604">
    <property type="component" value="Unassembled WGS sequence"/>
</dbReference>
<evidence type="ECO:0000256" key="3">
    <source>
        <dbReference type="ARBA" id="ARBA00022449"/>
    </source>
</evidence>
<reference evidence="11" key="1">
    <citation type="submission" date="2020-10" db="EMBL/GenBank/DDBJ databases">
        <authorList>
            <person name="Gilroy R."/>
        </authorList>
    </citation>
    <scope>NUCLEOTIDE SEQUENCE</scope>
    <source>
        <strain evidence="11">B1-8020</strain>
    </source>
</reference>
<keyword evidence="7" id="KW-0406">Ion transport</keyword>
<evidence type="ECO:0000313" key="11">
    <source>
        <dbReference type="EMBL" id="MBO8472279.1"/>
    </source>
</evidence>
<proteinExistence type="predicted"/>
<feature type="transmembrane region" description="Helical" evidence="10">
    <location>
        <begin position="418"/>
        <end position="437"/>
    </location>
</feature>
<dbReference type="PIRSF" id="PIRSF006603">
    <property type="entry name" value="DinF"/>
    <property type="match status" value="1"/>
</dbReference>
<feature type="transmembrane region" description="Helical" evidence="10">
    <location>
        <begin position="161"/>
        <end position="181"/>
    </location>
</feature>
<feature type="transmembrane region" description="Helical" evidence="10">
    <location>
        <begin position="14"/>
        <end position="33"/>
    </location>
</feature>
<keyword evidence="5 10" id="KW-0812">Transmembrane</keyword>
<feature type="transmembrane region" description="Helical" evidence="10">
    <location>
        <begin position="318"/>
        <end position="338"/>
    </location>
</feature>
<evidence type="ECO:0000313" key="12">
    <source>
        <dbReference type="Proteomes" id="UP000823604"/>
    </source>
</evidence>
<dbReference type="PANTHER" id="PTHR43298">
    <property type="entry name" value="MULTIDRUG RESISTANCE PROTEIN NORM-RELATED"/>
    <property type="match status" value="1"/>
</dbReference>
<dbReference type="InterPro" id="IPR048279">
    <property type="entry name" value="MdtK-like"/>
</dbReference>
<evidence type="ECO:0000256" key="2">
    <source>
        <dbReference type="ARBA" id="ARBA00022448"/>
    </source>
</evidence>
<dbReference type="Pfam" id="PF01554">
    <property type="entry name" value="MatE"/>
    <property type="match status" value="2"/>
</dbReference>
<feature type="transmembrane region" description="Helical" evidence="10">
    <location>
        <begin position="97"/>
        <end position="116"/>
    </location>
</feature>
<dbReference type="GO" id="GO:0005886">
    <property type="term" value="C:plasma membrane"/>
    <property type="evidence" value="ECO:0007669"/>
    <property type="project" value="UniProtKB-SubCell"/>
</dbReference>
<gene>
    <name evidence="11" type="ORF">IAB81_01435</name>
</gene>
<feature type="transmembrane region" description="Helical" evidence="10">
    <location>
        <begin position="287"/>
        <end position="306"/>
    </location>
</feature>
<dbReference type="GO" id="GO:0015297">
    <property type="term" value="F:antiporter activity"/>
    <property type="evidence" value="ECO:0007669"/>
    <property type="project" value="UniProtKB-KW"/>
</dbReference>
<dbReference type="CDD" id="cd13131">
    <property type="entry name" value="MATE_NorM_like"/>
    <property type="match status" value="1"/>
</dbReference>
<protein>
    <recommendedName>
        <fullName evidence="9">Multidrug-efflux transporter</fullName>
    </recommendedName>
</protein>
<name>A0A9D9NG52_9BACT</name>
<feature type="transmembrane region" description="Helical" evidence="10">
    <location>
        <begin position="350"/>
        <end position="368"/>
    </location>
</feature>
<accession>A0A9D9NG52</accession>
<feature type="transmembrane region" description="Helical" evidence="10">
    <location>
        <begin position="193"/>
        <end position="216"/>
    </location>
</feature>
<feature type="transmembrane region" description="Helical" evidence="10">
    <location>
        <begin position="128"/>
        <end position="149"/>
    </location>
</feature>
<dbReference type="AlphaFoldDB" id="A0A9D9NG52"/>
<comment type="caution">
    <text evidence="11">The sequence shown here is derived from an EMBL/GenBank/DDBJ whole genome shotgun (WGS) entry which is preliminary data.</text>
</comment>
<keyword evidence="2" id="KW-0813">Transport</keyword>
<feature type="transmembrane region" description="Helical" evidence="10">
    <location>
        <begin position="53"/>
        <end position="76"/>
    </location>
</feature>
<sequence length="450" mass="49134">MESKVTLKNILKRLLVLAGPIVIGQLGVVFVSFADTFMVGHYGVKELAAASFVNNLTMLLVVTGLGFSLGLTPLVSEAEGKGDRKRAGALLRNGLKSNILLSAIVLAVMTVLYFNLDNMGQPEELLPLIKPYFIVVSVSILCTYIFNAFKQFTDGITKTKVSMAVIITSNVMNIIGNYVLIYGKAGFPEMGLLGAGISTLAARIFTVAAMATYVFFNRRMKEYVEGYKDRSESKGMLRNVIRMGTPIGLQMGMETASFSLIVILVGRLGTTELAAHQVMTTISQICYMLYIAVASASAIMISSFNGRRMFREISLTSQAAYISILGMTVLCAGSVILFLKPLTSFFTESAEVSAMAVTLALPFLLYQFGDGLQIAYANALRGLQKVKPILPVAFISYFVISIPASYIFAFPAGMGLPGIWFGYPISLTFAGIFYYIIYRRTFKKLAYDIH</sequence>
<evidence type="ECO:0000256" key="5">
    <source>
        <dbReference type="ARBA" id="ARBA00022692"/>
    </source>
</evidence>
<dbReference type="InterPro" id="IPR050222">
    <property type="entry name" value="MATE_MdtK"/>
</dbReference>
<evidence type="ECO:0000256" key="4">
    <source>
        <dbReference type="ARBA" id="ARBA00022475"/>
    </source>
</evidence>
<dbReference type="PANTHER" id="PTHR43298:SF2">
    <property type="entry name" value="FMN_FAD EXPORTER YEEO-RELATED"/>
    <property type="match status" value="1"/>
</dbReference>